<reference evidence="18 19" key="1">
    <citation type="journal article" date="2012" name="PLoS Pathog.">
        <title>Diverse lifestyles and strategies of plant pathogenesis encoded in the genomes of eighteen Dothideomycetes fungi.</title>
        <authorList>
            <person name="Ohm R.A."/>
            <person name="Feau N."/>
            <person name="Henrissat B."/>
            <person name="Schoch C.L."/>
            <person name="Horwitz B.A."/>
            <person name="Barry K.W."/>
            <person name="Condon B.J."/>
            <person name="Copeland A.C."/>
            <person name="Dhillon B."/>
            <person name="Glaser F."/>
            <person name="Hesse C.N."/>
            <person name="Kosti I."/>
            <person name="LaButti K."/>
            <person name="Lindquist E.A."/>
            <person name="Lucas S."/>
            <person name="Salamov A.A."/>
            <person name="Bradshaw R.E."/>
            <person name="Ciuffetti L."/>
            <person name="Hamelin R.C."/>
            <person name="Kema G.H.J."/>
            <person name="Lawrence C."/>
            <person name="Scott J.A."/>
            <person name="Spatafora J.W."/>
            <person name="Turgeon B.G."/>
            <person name="de Wit P.J.G.M."/>
            <person name="Zhong S."/>
            <person name="Goodwin S.B."/>
            <person name="Grigoriev I.V."/>
        </authorList>
    </citation>
    <scope>NUCLEOTIDE SEQUENCE [LARGE SCALE GENOMIC DNA]</scope>
    <source>
        <strain evidence="18 19">CIRAD86</strain>
    </source>
</reference>
<keyword evidence="11 14" id="KW-1015">Disulfide bond</keyword>
<evidence type="ECO:0000256" key="9">
    <source>
        <dbReference type="ARBA" id="ARBA00022989"/>
    </source>
</evidence>
<evidence type="ECO:0000256" key="14">
    <source>
        <dbReference type="PROSITE-ProRule" id="PRU01356"/>
    </source>
</evidence>
<evidence type="ECO:0000256" key="6">
    <source>
        <dbReference type="ARBA" id="ARBA00022622"/>
    </source>
</evidence>
<feature type="compositionally biased region" description="Polar residues" evidence="15">
    <location>
        <begin position="508"/>
        <end position="525"/>
    </location>
</feature>
<evidence type="ECO:0000256" key="8">
    <source>
        <dbReference type="ARBA" id="ARBA00022729"/>
    </source>
</evidence>
<feature type="disulfide bond" evidence="14">
    <location>
        <begin position="32"/>
        <end position="72"/>
    </location>
</feature>
<dbReference type="Pfam" id="PF05730">
    <property type="entry name" value="CFEM"/>
    <property type="match status" value="1"/>
</dbReference>
<keyword evidence="5" id="KW-0964">Secreted</keyword>
<keyword evidence="19" id="KW-1185">Reference proteome</keyword>
<keyword evidence="10 16" id="KW-0472">Membrane</keyword>
<dbReference type="PANTHER" id="PTHR33048:SF143">
    <property type="entry name" value="EXTRACELLULAR MEMBRANE PROTEIN CFEM DOMAIN-CONTAINING PROTEIN-RELATED"/>
    <property type="match status" value="1"/>
</dbReference>
<dbReference type="InterPro" id="IPR052337">
    <property type="entry name" value="SAT4-like"/>
</dbReference>
<comment type="similarity">
    <text evidence="13">Belongs to the SAT4 family.</text>
</comment>
<keyword evidence="14" id="KW-0408">Iron</keyword>
<evidence type="ECO:0000256" key="13">
    <source>
        <dbReference type="ARBA" id="ARBA00038359"/>
    </source>
</evidence>
<dbReference type="EMBL" id="KB446559">
    <property type="protein sequence ID" value="EME82506.1"/>
    <property type="molecule type" value="Genomic_DNA"/>
</dbReference>
<dbReference type="GeneID" id="19331777"/>
<keyword evidence="7 16" id="KW-0812">Transmembrane</keyword>
<feature type="disulfide bond" evidence="14">
    <location>
        <begin position="55"/>
        <end position="88"/>
    </location>
</feature>
<comment type="subcellular location">
    <subcellularLocation>
        <location evidence="2">Membrane</location>
        <topology evidence="2">Lipid-anchor</topology>
        <topology evidence="2">GPI-anchor</topology>
    </subcellularLocation>
    <subcellularLocation>
        <location evidence="1">Membrane</location>
        <topology evidence="1">Multi-pass membrane protein</topology>
    </subcellularLocation>
    <subcellularLocation>
        <location evidence="3">Secreted</location>
    </subcellularLocation>
</comment>
<protein>
    <recommendedName>
        <fullName evidence="17">CFEM domain-containing protein</fullName>
    </recommendedName>
</protein>
<keyword evidence="6" id="KW-0336">GPI-anchor</keyword>
<keyword evidence="9 16" id="KW-1133">Transmembrane helix</keyword>
<evidence type="ECO:0000256" key="1">
    <source>
        <dbReference type="ARBA" id="ARBA00004141"/>
    </source>
</evidence>
<gene>
    <name evidence="18" type="ORF">MYCFIDRAFT_154994</name>
</gene>
<dbReference type="InterPro" id="IPR049326">
    <property type="entry name" value="Rhodopsin_dom_fungi"/>
</dbReference>
<feature type="transmembrane region" description="Helical" evidence="16">
    <location>
        <begin position="344"/>
        <end position="365"/>
    </location>
</feature>
<evidence type="ECO:0000256" key="12">
    <source>
        <dbReference type="ARBA" id="ARBA00023288"/>
    </source>
</evidence>
<sequence>MLSAVSSLEPRSQHKALALKPALALFAQIPTCAQNCILSAGSAAGCSLTDIQCSCDSHHVNKQSTDCVLANCTIRQALVTKNHTQTMCGRPIRDTRRTIQISATTYQTTEAVAYLLRIASKIHVQWPWNGRAKIFTQLWWDDVVITAALLMSLGEASLARPISSPGLGQDIWTLLPHQVDRFAKMFFYGELFYIIGLSTVKISICLSYLRFFASPRFRKLVFVVILLNLLYMLGFTIPTIFQCTPVSYWWKEWDHARKGHCIAKTKRRLQGLVWTSAGFNILLDMIVLGMPVPLVWKMELNTRKKILVIFMFTCGLFITAISILRLHSLVKFGDTMNPTWDYRWMARWSTIELAGMVVCACMPGIRNFIRRLWPEAVGETTRGGVESIQPGLYEPKSSFRTTGASQTDDIENLVAYQKQIRLEELATATQKRTAVRWSKASIDATQLQQIAGWNLGSKRGGDDAQFNATPPLDTVLNATAPLDDDLPADRKRRTFWRPWKRKSDRGSVRNSRSSQLTPLSTQRTPTPKPADFTS</sequence>
<dbReference type="PROSITE" id="PS52012">
    <property type="entry name" value="CFEM"/>
    <property type="match status" value="1"/>
</dbReference>
<dbReference type="VEuPathDB" id="FungiDB:MYCFIDRAFT_154994"/>
<feature type="domain" description="CFEM" evidence="17">
    <location>
        <begin position="1"/>
        <end position="114"/>
    </location>
</feature>
<feature type="disulfide bond" evidence="14">
    <location>
        <begin position="36"/>
        <end position="67"/>
    </location>
</feature>
<proteinExistence type="inferred from homology"/>
<evidence type="ECO:0000256" key="7">
    <source>
        <dbReference type="ARBA" id="ARBA00022692"/>
    </source>
</evidence>
<dbReference type="KEGG" id="pfj:MYCFIDRAFT_154994"/>
<dbReference type="GO" id="GO:0005576">
    <property type="term" value="C:extracellular region"/>
    <property type="evidence" value="ECO:0007669"/>
    <property type="project" value="UniProtKB-SubCell"/>
</dbReference>
<evidence type="ECO:0000256" key="4">
    <source>
        <dbReference type="ARBA" id="ARBA00010031"/>
    </source>
</evidence>
<feature type="transmembrane region" description="Helical" evidence="16">
    <location>
        <begin position="306"/>
        <end position="324"/>
    </location>
</feature>
<name>M3AD79_PSEFD</name>
<comment type="similarity">
    <text evidence="4">Belongs to the RBT5 family.</text>
</comment>
<feature type="disulfide bond" evidence="14">
    <location>
        <begin position="46"/>
        <end position="53"/>
    </location>
</feature>
<evidence type="ECO:0000259" key="17">
    <source>
        <dbReference type="PROSITE" id="PS52012"/>
    </source>
</evidence>
<dbReference type="SMART" id="SM00747">
    <property type="entry name" value="CFEM"/>
    <property type="match status" value="1"/>
</dbReference>
<feature type="transmembrane region" description="Helical" evidence="16">
    <location>
        <begin position="220"/>
        <end position="241"/>
    </location>
</feature>
<dbReference type="Pfam" id="PF20684">
    <property type="entry name" value="Fung_rhodopsin"/>
    <property type="match status" value="1"/>
</dbReference>
<feature type="transmembrane region" description="Helical" evidence="16">
    <location>
        <begin position="272"/>
        <end position="294"/>
    </location>
</feature>
<dbReference type="OrthoDB" id="2496787at2759"/>
<feature type="compositionally biased region" description="Basic residues" evidence="15">
    <location>
        <begin position="490"/>
        <end position="503"/>
    </location>
</feature>
<dbReference type="HOGENOM" id="CLU_028200_6_0_1"/>
<evidence type="ECO:0000256" key="16">
    <source>
        <dbReference type="SAM" id="Phobius"/>
    </source>
</evidence>
<dbReference type="PANTHER" id="PTHR33048">
    <property type="entry name" value="PTH11-LIKE INTEGRAL MEMBRANE PROTEIN (AFU_ORTHOLOGUE AFUA_5G11245)"/>
    <property type="match status" value="1"/>
</dbReference>
<feature type="region of interest" description="Disordered" evidence="15">
    <location>
        <begin position="461"/>
        <end position="534"/>
    </location>
</feature>
<keyword evidence="8" id="KW-0732">Signal</keyword>
<evidence type="ECO:0000256" key="3">
    <source>
        <dbReference type="ARBA" id="ARBA00004613"/>
    </source>
</evidence>
<dbReference type="AlphaFoldDB" id="M3AD79"/>
<accession>M3AD79</accession>
<organism evidence="18 19">
    <name type="scientific">Pseudocercospora fijiensis (strain CIRAD86)</name>
    <name type="common">Black leaf streak disease fungus</name>
    <name type="synonym">Mycosphaerella fijiensis</name>
    <dbReference type="NCBI Taxonomy" id="383855"/>
    <lineage>
        <taxon>Eukaryota</taxon>
        <taxon>Fungi</taxon>
        <taxon>Dikarya</taxon>
        <taxon>Ascomycota</taxon>
        <taxon>Pezizomycotina</taxon>
        <taxon>Dothideomycetes</taxon>
        <taxon>Dothideomycetidae</taxon>
        <taxon>Mycosphaerellales</taxon>
        <taxon>Mycosphaerellaceae</taxon>
        <taxon>Pseudocercospora</taxon>
    </lineage>
</organism>
<keyword evidence="6" id="KW-0325">Glycoprotein</keyword>
<evidence type="ECO:0000313" key="19">
    <source>
        <dbReference type="Proteomes" id="UP000016932"/>
    </source>
</evidence>
<dbReference type="Proteomes" id="UP000016932">
    <property type="component" value="Unassembled WGS sequence"/>
</dbReference>
<feature type="transmembrane region" description="Helical" evidence="16">
    <location>
        <begin position="191"/>
        <end position="213"/>
    </location>
</feature>
<evidence type="ECO:0000256" key="5">
    <source>
        <dbReference type="ARBA" id="ARBA00022525"/>
    </source>
</evidence>
<dbReference type="GO" id="GO:0046872">
    <property type="term" value="F:metal ion binding"/>
    <property type="evidence" value="ECO:0007669"/>
    <property type="project" value="UniProtKB-UniRule"/>
</dbReference>
<dbReference type="GO" id="GO:0098552">
    <property type="term" value="C:side of membrane"/>
    <property type="evidence" value="ECO:0007669"/>
    <property type="project" value="UniProtKB-KW"/>
</dbReference>
<evidence type="ECO:0000256" key="15">
    <source>
        <dbReference type="SAM" id="MobiDB-lite"/>
    </source>
</evidence>
<keyword evidence="14" id="KW-0349">Heme</keyword>
<evidence type="ECO:0000256" key="11">
    <source>
        <dbReference type="ARBA" id="ARBA00023157"/>
    </source>
</evidence>
<keyword evidence="12" id="KW-0449">Lipoprotein</keyword>
<evidence type="ECO:0000256" key="2">
    <source>
        <dbReference type="ARBA" id="ARBA00004589"/>
    </source>
</evidence>
<evidence type="ECO:0000313" key="18">
    <source>
        <dbReference type="EMBL" id="EME82506.1"/>
    </source>
</evidence>
<feature type="binding site" description="axial binding residue" evidence="14">
    <location>
        <position position="50"/>
    </location>
    <ligand>
        <name>heme</name>
        <dbReference type="ChEBI" id="CHEBI:30413"/>
    </ligand>
    <ligandPart>
        <name>Fe</name>
        <dbReference type="ChEBI" id="CHEBI:18248"/>
    </ligandPart>
</feature>
<feature type="non-terminal residue" evidence="18">
    <location>
        <position position="534"/>
    </location>
</feature>
<dbReference type="RefSeq" id="XP_007927853.1">
    <property type="nucleotide sequence ID" value="XM_007929662.1"/>
</dbReference>
<keyword evidence="14" id="KW-0479">Metal-binding</keyword>
<evidence type="ECO:0000256" key="10">
    <source>
        <dbReference type="ARBA" id="ARBA00023136"/>
    </source>
</evidence>
<dbReference type="InterPro" id="IPR008427">
    <property type="entry name" value="Extracellular_membr_CFEM_dom"/>
</dbReference>
<dbReference type="eggNOG" id="ENOG502SM6F">
    <property type="taxonomic scope" value="Eukaryota"/>
</dbReference>